<gene>
    <name evidence="4" type="primary">aroF</name>
    <name evidence="4" type="ORF">FYJ80_05565</name>
</gene>
<dbReference type="NCBIfam" id="NF009239">
    <property type="entry name" value="PRK12595.1"/>
    <property type="match status" value="1"/>
</dbReference>
<dbReference type="Gene3D" id="3.40.190.10">
    <property type="entry name" value="Periplasmic binding protein-like II"/>
    <property type="match status" value="2"/>
</dbReference>
<dbReference type="RefSeq" id="WP_154425216.1">
    <property type="nucleotide sequence ID" value="NZ_VUNN01000008.1"/>
</dbReference>
<dbReference type="GO" id="GO:0003849">
    <property type="term" value="F:3-deoxy-7-phosphoheptulonate synthase activity"/>
    <property type="evidence" value="ECO:0007669"/>
    <property type="project" value="UniProtKB-EC"/>
</dbReference>
<dbReference type="InterPro" id="IPR006218">
    <property type="entry name" value="DAHP1/KDSA"/>
</dbReference>
<dbReference type="NCBIfam" id="TIGR01361">
    <property type="entry name" value="DAHP_synth_Bsub"/>
    <property type="match status" value="1"/>
</dbReference>
<dbReference type="PANTHER" id="PTHR43018">
    <property type="entry name" value="PHOSPHO-2-DEHYDRO-3-DEOXYHEPTONATE ALDOLASE"/>
    <property type="match status" value="1"/>
</dbReference>
<feature type="domain" description="ACT" evidence="3">
    <location>
        <begin position="557"/>
        <end position="634"/>
    </location>
</feature>
<dbReference type="EMBL" id="VUNN01000008">
    <property type="protein sequence ID" value="MSU06246.1"/>
    <property type="molecule type" value="Genomic_DNA"/>
</dbReference>
<dbReference type="Gene3D" id="3.30.70.260">
    <property type="match status" value="1"/>
</dbReference>
<dbReference type="UniPathway" id="UPA00121">
    <property type="reaction ID" value="UER00345"/>
</dbReference>
<dbReference type="SUPFAM" id="SSF51569">
    <property type="entry name" value="Aldolase"/>
    <property type="match status" value="1"/>
</dbReference>
<proteinExistence type="predicted"/>
<dbReference type="Pfam" id="PF00800">
    <property type="entry name" value="PDT"/>
    <property type="match status" value="1"/>
</dbReference>
<dbReference type="Proteomes" id="UP000460549">
    <property type="component" value="Unassembled WGS sequence"/>
</dbReference>
<dbReference type="Pfam" id="PF00793">
    <property type="entry name" value="DAHP_synth_1"/>
    <property type="match status" value="1"/>
</dbReference>
<dbReference type="Pfam" id="PF18152">
    <property type="entry name" value="DAHP_snth_FXD"/>
    <property type="match status" value="1"/>
</dbReference>
<dbReference type="NCBIfam" id="NF006421">
    <property type="entry name" value="PRK08673.1"/>
    <property type="match status" value="1"/>
</dbReference>
<dbReference type="Pfam" id="PF01842">
    <property type="entry name" value="ACT"/>
    <property type="match status" value="1"/>
</dbReference>
<dbReference type="Gene3D" id="3.20.20.70">
    <property type="entry name" value="Aldolase class I"/>
    <property type="match status" value="1"/>
</dbReference>
<dbReference type="SUPFAM" id="SSF55021">
    <property type="entry name" value="ACT-like"/>
    <property type="match status" value="1"/>
</dbReference>
<evidence type="ECO:0000259" key="3">
    <source>
        <dbReference type="PROSITE" id="PS51671"/>
    </source>
</evidence>
<keyword evidence="1 4" id="KW-0808">Transferase</keyword>
<evidence type="ECO:0000256" key="1">
    <source>
        <dbReference type="ARBA" id="ARBA00022679"/>
    </source>
</evidence>
<dbReference type="SUPFAM" id="SSF53850">
    <property type="entry name" value="Periplasmic binding protein-like II"/>
    <property type="match status" value="1"/>
</dbReference>
<dbReference type="EC" id="2.5.1.54" evidence="4"/>
<dbReference type="InterPro" id="IPR002912">
    <property type="entry name" value="ACT_dom"/>
</dbReference>
<evidence type="ECO:0000313" key="5">
    <source>
        <dbReference type="Proteomes" id="UP000460549"/>
    </source>
</evidence>
<dbReference type="PROSITE" id="PS51671">
    <property type="entry name" value="ACT"/>
    <property type="match status" value="1"/>
</dbReference>
<dbReference type="PROSITE" id="PS51171">
    <property type="entry name" value="PREPHENATE_DEHYDR_3"/>
    <property type="match status" value="1"/>
</dbReference>
<reference evidence="4 5" key="1">
    <citation type="submission" date="2019-08" db="EMBL/GenBank/DDBJ databases">
        <title>In-depth cultivation of the pig gut microbiome towards novel bacterial diversity and tailored functional studies.</title>
        <authorList>
            <person name="Wylensek D."/>
            <person name="Hitch T.C.A."/>
            <person name="Clavel T."/>
        </authorList>
    </citation>
    <scope>NUCLEOTIDE SEQUENCE [LARGE SCALE GENOMIC DNA]</scope>
    <source>
        <strain evidence="4 5">NM-380-WT-3C1</strain>
    </source>
</reference>
<dbReference type="InterPro" id="IPR041071">
    <property type="entry name" value="DAHP_snth_FXD"/>
</dbReference>
<organism evidence="4 5">
    <name type="scientific">Bullifex porci</name>
    <dbReference type="NCBI Taxonomy" id="2606638"/>
    <lineage>
        <taxon>Bacteria</taxon>
        <taxon>Pseudomonadati</taxon>
        <taxon>Spirochaetota</taxon>
        <taxon>Spirochaetia</taxon>
        <taxon>Spirochaetales</taxon>
        <taxon>Spirochaetaceae</taxon>
        <taxon>Bullifex</taxon>
    </lineage>
</organism>
<evidence type="ECO:0000313" key="4">
    <source>
        <dbReference type="EMBL" id="MSU06246.1"/>
    </source>
</evidence>
<accession>A0A7X2TQ93</accession>
<comment type="caution">
    <text evidence="4">The sequence shown here is derived from an EMBL/GenBank/DDBJ whole genome shotgun (WGS) entry which is preliminary data.</text>
</comment>
<name>A0A7X2TQ93_9SPIO</name>
<dbReference type="InterPro" id="IPR001086">
    <property type="entry name" value="Preph_deHydtase"/>
</dbReference>
<dbReference type="InterPro" id="IPR006268">
    <property type="entry name" value="DAHP_syn_2"/>
</dbReference>
<sequence length="636" mass="69776">MIVVLKQGIDLQDKNKVKSFLSDRGFLVKEIKGEQDTVLGAVGMAHIDPREVELLPGVASVVPISKPYKLASRELKAEDTIVKVGNVKIGGNRVALIAGPCACECRSQIMEIAASVREAGAVILRGGAFKPRTSPYSFQGLGEEGLKYLREAGDKYGMPVTTEVVSPRDVEMMKNYIDMFQIGARNMQNFELLKEVGKTGMPVLLKRGMSATIEEWLMAAEYLMANGTDQVVLCERGIRTFERATRNTLDCSAIPVVQKLTHLPVIGDPSHATGIRDMVSPMALALVAAGASGLMVEVHNHPEKALSDGPQSLYPSQFEKLVRDVQALCPVVGKSLETSPRIIPSSITDESACETTQGDNVIAFQGERGAFSELAIRRTFDEDVKVLPCKSFKDTFDAVNSGKVRYAVLPIENTLGGTILENIDLLGCYPALTVVGEQQIRVIHNLIVNPGTQLSDIKKVLSHPQGLAQCREFLEKELPNAEQVPFFDTAGSVSYIKQTGDKSLAAIAGAPAAAYNKMEILREGIETNPKNYTRFYILSREENSEEFKSCFASNVASILFSVSNESGSLFKVLKILSDHGLNMKKLESRPIPGKPWEYSFFVEVEMKDEEEFKNTIKLLKEKTTSFRVLGTFKSAH</sequence>
<dbReference type="Gene3D" id="3.30.70.1140">
    <property type="entry name" value="Phospho-2-dehydro-3-deoxyheptonate aldolase, domain 1"/>
    <property type="match status" value="1"/>
</dbReference>
<dbReference type="InterPro" id="IPR013785">
    <property type="entry name" value="Aldolase_TIM"/>
</dbReference>
<dbReference type="InterPro" id="IPR045865">
    <property type="entry name" value="ACT-like_dom_sf"/>
</dbReference>
<keyword evidence="5" id="KW-1185">Reference proteome</keyword>
<evidence type="ECO:0000259" key="2">
    <source>
        <dbReference type="PROSITE" id="PS51171"/>
    </source>
</evidence>
<dbReference type="GO" id="GO:0016832">
    <property type="term" value="F:aldehyde-lyase activity"/>
    <property type="evidence" value="ECO:0007669"/>
    <property type="project" value="InterPro"/>
</dbReference>
<dbReference type="GO" id="GO:0004664">
    <property type="term" value="F:prephenate dehydratase activity"/>
    <property type="evidence" value="ECO:0007669"/>
    <property type="project" value="InterPro"/>
</dbReference>
<dbReference type="AlphaFoldDB" id="A0A7X2TQ93"/>
<dbReference type="PANTHER" id="PTHR43018:SF2">
    <property type="entry name" value="PHOSPHO-2-DEHYDRO-3-DEOXYHEPTONATE ALDOLASE"/>
    <property type="match status" value="1"/>
</dbReference>
<dbReference type="CDD" id="cd13631">
    <property type="entry name" value="PBP2_Ct-PDT_like"/>
    <property type="match status" value="1"/>
</dbReference>
<dbReference type="CDD" id="cd04905">
    <property type="entry name" value="ACT_CM-PDT"/>
    <property type="match status" value="1"/>
</dbReference>
<feature type="domain" description="Prephenate dehydratase" evidence="2">
    <location>
        <begin position="361"/>
        <end position="540"/>
    </location>
</feature>
<dbReference type="InterPro" id="IPR052899">
    <property type="entry name" value="Class-I_DAHP_synthase"/>
</dbReference>
<dbReference type="GO" id="GO:0009094">
    <property type="term" value="P:L-phenylalanine biosynthetic process"/>
    <property type="evidence" value="ECO:0007669"/>
    <property type="project" value="UniProtKB-UniPathway"/>
</dbReference>
<protein>
    <submittedName>
        <fullName evidence="4">3-deoxy-7-phosphoheptulonate synthase</fullName>
        <ecNumber evidence="4">2.5.1.54</ecNumber>
    </submittedName>
</protein>